<dbReference type="CDD" id="cd00637">
    <property type="entry name" value="7tm_classA_rhodopsin-like"/>
    <property type="match status" value="1"/>
</dbReference>
<evidence type="ECO:0000256" key="1">
    <source>
        <dbReference type="ARBA" id="ARBA00004651"/>
    </source>
</evidence>
<evidence type="ECO:0000256" key="9">
    <source>
        <dbReference type="RuleBase" id="RU000688"/>
    </source>
</evidence>
<sequence length="257" mass="29624">MSSVAHFTTRQWPEFRFFSRKVESCNRSSVVSRSLAYIVLLAAADLLVLLTAPLSFVFVLDVQWQFGSFICRLHSTIDISGKLFSVVTLTCISLERYFSVKPNRHSTRKYWCMRTIPLSFGVMVCIAVPVIPWAMYTDSYDIDSGRNITTTMCINTMPDGIFALFVGYLVTCGFICPLFVMSACYYLLVRLVKKRLRERLVSGAMARQPKYICKLTKSIWRVSAFHFICWTPFWFFTVAPTFVIVFELNMDLEGDNW</sequence>
<keyword evidence="6 10" id="KW-0472">Membrane</keyword>
<dbReference type="PROSITE" id="PS00237">
    <property type="entry name" value="G_PROTEIN_RECEP_F1_1"/>
    <property type="match status" value="1"/>
</dbReference>
<proteinExistence type="inferred from homology"/>
<evidence type="ECO:0000256" key="7">
    <source>
        <dbReference type="ARBA" id="ARBA00023170"/>
    </source>
</evidence>
<dbReference type="SUPFAM" id="SSF81321">
    <property type="entry name" value="Family A G protein-coupled receptor-like"/>
    <property type="match status" value="1"/>
</dbReference>
<evidence type="ECO:0000256" key="6">
    <source>
        <dbReference type="ARBA" id="ARBA00023136"/>
    </source>
</evidence>
<dbReference type="GO" id="GO:0004930">
    <property type="term" value="F:G protein-coupled receptor activity"/>
    <property type="evidence" value="ECO:0007669"/>
    <property type="project" value="UniProtKB-KW"/>
</dbReference>
<name>A0A0M3I556_ASCLU</name>
<accession>A0A0M3I556</accession>
<organism evidence="12 13">
    <name type="scientific">Ascaris lumbricoides</name>
    <name type="common">Giant roundworm</name>
    <dbReference type="NCBI Taxonomy" id="6252"/>
    <lineage>
        <taxon>Eukaryota</taxon>
        <taxon>Metazoa</taxon>
        <taxon>Ecdysozoa</taxon>
        <taxon>Nematoda</taxon>
        <taxon>Chromadorea</taxon>
        <taxon>Rhabditida</taxon>
        <taxon>Spirurina</taxon>
        <taxon>Ascaridomorpha</taxon>
        <taxon>Ascaridoidea</taxon>
        <taxon>Ascarididae</taxon>
        <taxon>Ascaris</taxon>
    </lineage>
</organism>
<dbReference type="GO" id="GO:0043005">
    <property type="term" value="C:neuron projection"/>
    <property type="evidence" value="ECO:0007669"/>
    <property type="project" value="TreeGrafter"/>
</dbReference>
<comment type="similarity">
    <text evidence="9">Belongs to the G-protein coupled receptor 1 family.</text>
</comment>
<dbReference type="InterPro" id="IPR000276">
    <property type="entry name" value="GPCR_Rhodpsn"/>
</dbReference>
<keyword evidence="3 9" id="KW-0812">Transmembrane</keyword>
<feature type="domain" description="G-protein coupled receptors family 1 profile" evidence="11">
    <location>
        <begin position="37"/>
        <end position="257"/>
    </location>
</feature>
<dbReference type="PANTHER" id="PTHR24229:SF4">
    <property type="entry name" value="CHEMERIN-LIKE RECEPTOR 2"/>
    <property type="match status" value="1"/>
</dbReference>
<dbReference type="AlphaFoldDB" id="A0A0M3I556"/>
<dbReference type="GO" id="GO:0005886">
    <property type="term" value="C:plasma membrane"/>
    <property type="evidence" value="ECO:0007669"/>
    <property type="project" value="UniProtKB-SubCell"/>
</dbReference>
<keyword evidence="12" id="KW-1185">Reference proteome</keyword>
<dbReference type="GO" id="GO:0007218">
    <property type="term" value="P:neuropeptide signaling pathway"/>
    <property type="evidence" value="ECO:0007669"/>
    <property type="project" value="TreeGrafter"/>
</dbReference>
<evidence type="ECO:0000256" key="5">
    <source>
        <dbReference type="ARBA" id="ARBA00023040"/>
    </source>
</evidence>
<feature type="transmembrane region" description="Helical" evidence="10">
    <location>
        <begin position="118"/>
        <end position="136"/>
    </location>
</feature>
<feature type="transmembrane region" description="Helical" evidence="10">
    <location>
        <begin position="79"/>
        <end position="98"/>
    </location>
</feature>
<feature type="transmembrane region" description="Helical" evidence="10">
    <location>
        <begin position="161"/>
        <end position="189"/>
    </location>
</feature>
<evidence type="ECO:0000256" key="3">
    <source>
        <dbReference type="ARBA" id="ARBA00022692"/>
    </source>
</evidence>
<evidence type="ECO:0000256" key="4">
    <source>
        <dbReference type="ARBA" id="ARBA00022989"/>
    </source>
</evidence>
<evidence type="ECO:0000313" key="13">
    <source>
        <dbReference type="WBParaSite" id="ALUE_0001202001-mRNA-1"/>
    </source>
</evidence>
<evidence type="ECO:0000313" key="12">
    <source>
        <dbReference type="Proteomes" id="UP000036681"/>
    </source>
</evidence>
<dbReference type="GO" id="GO:0042923">
    <property type="term" value="F:neuropeptide binding"/>
    <property type="evidence" value="ECO:0007669"/>
    <property type="project" value="TreeGrafter"/>
</dbReference>
<reference evidence="13" key="1">
    <citation type="submission" date="2017-02" db="UniProtKB">
        <authorList>
            <consortium name="WormBaseParasite"/>
        </authorList>
    </citation>
    <scope>IDENTIFICATION</scope>
</reference>
<evidence type="ECO:0000256" key="2">
    <source>
        <dbReference type="ARBA" id="ARBA00022475"/>
    </source>
</evidence>
<keyword evidence="8 9" id="KW-0807">Transducer</keyword>
<evidence type="ECO:0000256" key="10">
    <source>
        <dbReference type="SAM" id="Phobius"/>
    </source>
</evidence>
<evidence type="ECO:0000259" key="11">
    <source>
        <dbReference type="PROSITE" id="PS50262"/>
    </source>
</evidence>
<dbReference type="Pfam" id="PF00001">
    <property type="entry name" value="7tm_1"/>
    <property type="match status" value="1"/>
</dbReference>
<feature type="transmembrane region" description="Helical" evidence="10">
    <location>
        <begin position="224"/>
        <end position="246"/>
    </location>
</feature>
<dbReference type="Gene3D" id="1.20.1070.10">
    <property type="entry name" value="Rhodopsin 7-helix transmembrane proteins"/>
    <property type="match status" value="1"/>
</dbReference>
<dbReference type="PROSITE" id="PS50262">
    <property type="entry name" value="G_PROTEIN_RECEP_F1_2"/>
    <property type="match status" value="1"/>
</dbReference>
<comment type="subcellular location">
    <subcellularLocation>
        <location evidence="1">Cell membrane</location>
        <topology evidence="1">Multi-pass membrane protein</topology>
    </subcellularLocation>
</comment>
<evidence type="ECO:0000256" key="8">
    <source>
        <dbReference type="ARBA" id="ARBA00023224"/>
    </source>
</evidence>
<keyword evidence="7 9" id="KW-0675">Receptor</keyword>
<protein>
    <submittedName>
        <fullName evidence="13">G_PROTEIN_RECEP_F1_2 domain-containing protein</fullName>
    </submittedName>
</protein>
<keyword evidence="2" id="KW-1003">Cell membrane</keyword>
<keyword evidence="5 9" id="KW-0297">G-protein coupled receptor</keyword>
<feature type="transmembrane region" description="Helical" evidence="10">
    <location>
        <begin position="35"/>
        <end position="59"/>
    </location>
</feature>
<dbReference type="PANTHER" id="PTHR24229">
    <property type="entry name" value="NEUROPEPTIDES RECEPTOR"/>
    <property type="match status" value="1"/>
</dbReference>
<dbReference type="PRINTS" id="PR00237">
    <property type="entry name" value="GPCRRHODOPSN"/>
</dbReference>
<dbReference type="Proteomes" id="UP000036681">
    <property type="component" value="Unplaced"/>
</dbReference>
<dbReference type="WBParaSite" id="ALUE_0001202001-mRNA-1">
    <property type="protein sequence ID" value="ALUE_0001202001-mRNA-1"/>
    <property type="gene ID" value="ALUE_0001202001"/>
</dbReference>
<dbReference type="InterPro" id="IPR017452">
    <property type="entry name" value="GPCR_Rhodpsn_7TM"/>
</dbReference>
<keyword evidence="4 10" id="KW-1133">Transmembrane helix</keyword>